<evidence type="ECO:0000256" key="3">
    <source>
        <dbReference type="ARBA" id="ARBA00022630"/>
    </source>
</evidence>
<name>A0ABV9MDV0_9BACL</name>
<protein>
    <submittedName>
        <fullName evidence="6">NAD(P)/FAD-dependent oxidoreductase</fullName>
    </submittedName>
</protein>
<dbReference type="RefSeq" id="WP_377279174.1">
    <property type="nucleotide sequence ID" value="NZ_JBHSGL010000005.1"/>
</dbReference>
<proteinExistence type="predicted"/>
<dbReference type="Pfam" id="PF07992">
    <property type="entry name" value="Pyr_redox_2"/>
    <property type="match status" value="1"/>
</dbReference>
<keyword evidence="7" id="KW-1185">Reference proteome</keyword>
<evidence type="ECO:0000313" key="6">
    <source>
        <dbReference type="EMBL" id="MFC4713464.1"/>
    </source>
</evidence>
<dbReference type="PRINTS" id="PR00469">
    <property type="entry name" value="PNDRDTASEII"/>
</dbReference>
<comment type="caution">
    <text evidence="6">The sequence shown here is derived from an EMBL/GenBank/DDBJ whole genome shotgun (WGS) entry which is preliminary data.</text>
</comment>
<dbReference type="EMBL" id="JBHSGL010000005">
    <property type="protein sequence ID" value="MFC4713464.1"/>
    <property type="molecule type" value="Genomic_DNA"/>
</dbReference>
<dbReference type="PRINTS" id="PR00368">
    <property type="entry name" value="FADPNR"/>
</dbReference>
<sequence length="309" mass="34019">MTHSPGNSGSVLDCAVIGGGPAGLNAALVLGRSRKQTLLFDDNEPRNRVTHESHGFLTRDGIHPQELKRLARAELANYPEVRFQDERVAHVEKLEELFRIETVNGSVYEAKKLILASGFKETLPDIPRIQEFYGNSLFSCPFCDGYELQEEPLVIISEHEAVFHFAKVVSNWSSRLIVATNGKRVLKPDEKKLLERHGILVYEQAIRSLEGTDGKLRQLVFEDGTAIERTGGFVTAEWHQASTIAQDLGCYLNERGGVETDAMQRTNVKGVFACGDVLMGPSQLIISAGQGSMAATSVVASFIEDKFGN</sequence>
<dbReference type="InterPro" id="IPR023753">
    <property type="entry name" value="FAD/NAD-binding_dom"/>
</dbReference>
<keyword evidence="3" id="KW-0285">Flavoprotein</keyword>
<feature type="domain" description="FAD/NAD(P)-binding" evidence="5">
    <location>
        <begin position="13"/>
        <end position="291"/>
    </location>
</feature>
<dbReference type="InterPro" id="IPR050097">
    <property type="entry name" value="Ferredoxin-NADP_redctase_2"/>
</dbReference>
<dbReference type="Proteomes" id="UP001595932">
    <property type="component" value="Unassembled WGS sequence"/>
</dbReference>
<evidence type="ECO:0000256" key="1">
    <source>
        <dbReference type="ARBA" id="ARBA00001974"/>
    </source>
</evidence>
<dbReference type="SUPFAM" id="SSF51905">
    <property type="entry name" value="FAD/NAD(P)-binding domain"/>
    <property type="match status" value="1"/>
</dbReference>
<reference evidence="7" key="1">
    <citation type="journal article" date="2019" name="Int. J. Syst. Evol. Microbiol.">
        <title>The Global Catalogue of Microorganisms (GCM) 10K type strain sequencing project: providing services to taxonomists for standard genome sequencing and annotation.</title>
        <authorList>
            <consortium name="The Broad Institute Genomics Platform"/>
            <consortium name="The Broad Institute Genome Sequencing Center for Infectious Disease"/>
            <person name="Wu L."/>
            <person name="Ma J."/>
        </authorList>
    </citation>
    <scope>NUCLEOTIDE SEQUENCE [LARGE SCALE GENOMIC DNA]</scope>
    <source>
        <strain evidence="7">CGMCC 1.12151</strain>
    </source>
</reference>
<organism evidence="6 7">
    <name type="scientific">Planococcus dechangensis</name>
    <dbReference type="NCBI Taxonomy" id="1176255"/>
    <lineage>
        <taxon>Bacteria</taxon>
        <taxon>Bacillati</taxon>
        <taxon>Bacillota</taxon>
        <taxon>Bacilli</taxon>
        <taxon>Bacillales</taxon>
        <taxon>Caryophanaceae</taxon>
        <taxon>Planococcus</taxon>
    </lineage>
</organism>
<evidence type="ECO:0000256" key="4">
    <source>
        <dbReference type="ARBA" id="ARBA00023002"/>
    </source>
</evidence>
<evidence type="ECO:0000313" key="7">
    <source>
        <dbReference type="Proteomes" id="UP001595932"/>
    </source>
</evidence>
<accession>A0ABV9MDV0</accession>
<keyword evidence="4" id="KW-0560">Oxidoreductase</keyword>
<comment type="subunit">
    <text evidence="2">Homodimer.</text>
</comment>
<evidence type="ECO:0000256" key="2">
    <source>
        <dbReference type="ARBA" id="ARBA00011738"/>
    </source>
</evidence>
<comment type="cofactor">
    <cofactor evidence="1">
        <name>FAD</name>
        <dbReference type="ChEBI" id="CHEBI:57692"/>
    </cofactor>
</comment>
<evidence type="ECO:0000259" key="5">
    <source>
        <dbReference type="Pfam" id="PF07992"/>
    </source>
</evidence>
<dbReference type="PANTHER" id="PTHR48105">
    <property type="entry name" value="THIOREDOXIN REDUCTASE 1-RELATED-RELATED"/>
    <property type="match status" value="1"/>
</dbReference>
<dbReference type="Gene3D" id="3.50.50.60">
    <property type="entry name" value="FAD/NAD(P)-binding domain"/>
    <property type="match status" value="2"/>
</dbReference>
<gene>
    <name evidence="6" type="ORF">ACFO5U_11345</name>
</gene>
<dbReference type="InterPro" id="IPR036188">
    <property type="entry name" value="FAD/NAD-bd_sf"/>
</dbReference>